<evidence type="ECO:0000313" key="1">
    <source>
        <dbReference type="EMBL" id="CAB4551226.1"/>
    </source>
</evidence>
<sequence>MYLIVIPLAAPNASSSAWKPSACAPPKPPKMVTSSTALAEGAIATVAATASAVNEAIENFFIRYFLSNRFKGFE</sequence>
<organism evidence="1">
    <name type="scientific">freshwater metagenome</name>
    <dbReference type="NCBI Taxonomy" id="449393"/>
    <lineage>
        <taxon>unclassified sequences</taxon>
        <taxon>metagenomes</taxon>
        <taxon>ecological metagenomes</taxon>
    </lineage>
</organism>
<name>A0A6J6CIT7_9ZZZZ</name>
<gene>
    <name evidence="1" type="ORF">UFOPK1440_01156</name>
</gene>
<dbReference type="EMBL" id="CAEZSP010000094">
    <property type="protein sequence ID" value="CAB4551226.1"/>
    <property type="molecule type" value="Genomic_DNA"/>
</dbReference>
<reference evidence="1" key="1">
    <citation type="submission" date="2020-05" db="EMBL/GenBank/DDBJ databases">
        <authorList>
            <person name="Chiriac C."/>
            <person name="Salcher M."/>
            <person name="Ghai R."/>
            <person name="Kavagutti S V."/>
        </authorList>
    </citation>
    <scope>NUCLEOTIDE SEQUENCE</scope>
</reference>
<dbReference type="AlphaFoldDB" id="A0A6J6CIT7"/>
<proteinExistence type="predicted"/>
<protein>
    <submittedName>
        <fullName evidence="1">Unannotated protein</fullName>
    </submittedName>
</protein>
<accession>A0A6J6CIT7</accession>